<feature type="transmembrane region" description="Helical" evidence="2">
    <location>
        <begin position="31"/>
        <end position="52"/>
    </location>
</feature>
<reference evidence="3 4" key="1">
    <citation type="submission" date="2023-05" db="EMBL/GenBank/DDBJ databases">
        <title>Streptomyces fuscus sp. nov., a brown-black pigment producing actinomyces isolated from dry sand of Sea duck farm.</title>
        <authorList>
            <person name="Xie J."/>
            <person name="Shen N."/>
        </authorList>
    </citation>
    <scope>NUCLEOTIDE SEQUENCE [LARGE SCALE GENOMIC DNA]</scope>
    <source>
        <strain evidence="3 4">GXMU-J15</strain>
    </source>
</reference>
<organism evidence="3 4">
    <name type="scientific">Streptomyces fuscus</name>
    <dbReference type="NCBI Taxonomy" id="3048495"/>
    <lineage>
        <taxon>Bacteria</taxon>
        <taxon>Bacillati</taxon>
        <taxon>Actinomycetota</taxon>
        <taxon>Actinomycetes</taxon>
        <taxon>Kitasatosporales</taxon>
        <taxon>Streptomycetaceae</taxon>
        <taxon>Streptomyces</taxon>
    </lineage>
</organism>
<sequence length="233" mass="24132">MSTYGDPDHRTVPPPPSTPPTPPPSGGQPAWAWWVVGIVIPVIGIAVTLLTVNDRDSDDDSEARNTARTPTASTGAPGQEGAGDSDSGSGSGSGSDSGSTEEAEPLAPAFGPADWSARGDYGNGQYLELDSAQLQAFDQITDGTDLALDATAIEPVDAEGTVALLPAGTADPTEAECRTQIEKNKLDEVDLTPGTRFCVQTGEGRTAFLRVLSAPVEGEGTVRFKVTVWPLPQ</sequence>
<keyword evidence="2" id="KW-1133">Transmembrane helix</keyword>
<dbReference type="Proteomes" id="UP001241926">
    <property type="component" value="Unassembled WGS sequence"/>
</dbReference>
<accession>A0ABT7IZ47</accession>
<evidence type="ECO:0000256" key="2">
    <source>
        <dbReference type="SAM" id="Phobius"/>
    </source>
</evidence>
<feature type="region of interest" description="Disordered" evidence="1">
    <location>
        <begin position="1"/>
        <end position="27"/>
    </location>
</feature>
<protein>
    <recommendedName>
        <fullName evidence="5">Serine/threonine protein kinase</fullName>
    </recommendedName>
</protein>
<evidence type="ECO:0000313" key="4">
    <source>
        <dbReference type="Proteomes" id="UP001241926"/>
    </source>
</evidence>
<proteinExistence type="predicted"/>
<name>A0ABT7IZ47_9ACTN</name>
<dbReference type="RefSeq" id="WP_285433142.1">
    <property type="nucleotide sequence ID" value="NZ_JASJUS010000013.1"/>
</dbReference>
<dbReference type="EMBL" id="JASJUS010000013">
    <property type="protein sequence ID" value="MDL2077869.1"/>
    <property type="molecule type" value="Genomic_DNA"/>
</dbReference>
<keyword evidence="2" id="KW-0812">Transmembrane</keyword>
<feature type="compositionally biased region" description="Polar residues" evidence="1">
    <location>
        <begin position="64"/>
        <end position="76"/>
    </location>
</feature>
<evidence type="ECO:0000256" key="1">
    <source>
        <dbReference type="SAM" id="MobiDB-lite"/>
    </source>
</evidence>
<feature type="compositionally biased region" description="Pro residues" evidence="1">
    <location>
        <begin position="12"/>
        <end position="26"/>
    </location>
</feature>
<evidence type="ECO:0000313" key="3">
    <source>
        <dbReference type="EMBL" id="MDL2077869.1"/>
    </source>
</evidence>
<keyword evidence="2" id="KW-0472">Membrane</keyword>
<feature type="compositionally biased region" description="Basic and acidic residues" evidence="1">
    <location>
        <begin position="1"/>
        <end position="11"/>
    </location>
</feature>
<feature type="region of interest" description="Disordered" evidence="1">
    <location>
        <begin position="55"/>
        <end position="115"/>
    </location>
</feature>
<gene>
    <name evidence="3" type="ORF">QNN03_15635</name>
</gene>
<keyword evidence="4" id="KW-1185">Reference proteome</keyword>
<evidence type="ECO:0008006" key="5">
    <source>
        <dbReference type="Google" id="ProtNLM"/>
    </source>
</evidence>
<comment type="caution">
    <text evidence="3">The sequence shown here is derived from an EMBL/GenBank/DDBJ whole genome shotgun (WGS) entry which is preliminary data.</text>
</comment>